<protein>
    <submittedName>
        <fullName evidence="2">SusD-like starch-binding protein associating with outer membrane</fullName>
    </submittedName>
</protein>
<dbReference type="Proteomes" id="UP000249547">
    <property type="component" value="Unassembled WGS sequence"/>
</dbReference>
<feature type="chain" id="PRO_5016445427" evidence="1">
    <location>
        <begin position="22"/>
        <end position="488"/>
    </location>
</feature>
<keyword evidence="1" id="KW-0732">Signal</keyword>
<sequence>MKQNKLLLGLMAMALSMSACKKFEAFQTDPNKPTQAAPNLLLTSIEANAFNEVSLSATLASRQMAYTDGVNDNQYYGWQRSGFGNYGNLRQVNRMELEANRMNKPSYVAIAKFFRVYYIMRLTMVFGDVPYSEALQATEGNYTPKYDAQEDIFIRALDELKEANAALTAASEAVEGDILYAGKITQWKKLINSYSLRILMTLSNKTNNTKLNVKQRFAEIVNNPAQYPIFDVLADQAQLKFVDKVGNRYPFYNDNSIQTAYYMDESFVNMLKTLKDPRLFSFAAKAPKFDALPATDFNAYGGLQGSASINLNSDRAAKGEASKINRRFYADPANEPGIAIGYAELQFILAEAVVRGWITGSADAYYKKGITASFQFYNINTDAADTYKAQAAVQLTAGTEIKSIITQKYIASFMHLGWNSFYEQRRTGFPTFEVVGDGVLNNKKIPVRWMYPENEGIYNADHLKEAINRQFTTGGDNVNGVMWLLKAE</sequence>
<dbReference type="EMBL" id="QLLL01000005">
    <property type="protein sequence ID" value="RAJ04038.1"/>
    <property type="molecule type" value="Genomic_DNA"/>
</dbReference>
<dbReference type="InterPro" id="IPR041662">
    <property type="entry name" value="SusD-like_2"/>
</dbReference>
<feature type="signal peptide" evidence="1">
    <location>
        <begin position="1"/>
        <end position="21"/>
    </location>
</feature>
<evidence type="ECO:0000313" key="3">
    <source>
        <dbReference type="Proteomes" id="UP000249547"/>
    </source>
</evidence>
<gene>
    <name evidence="2" type="ORF">LX64_02915</name>
</gene>
<evidence type="ECO:0000256" key="1">
    <source>
        <dbReference type="SAM" id="SignalP"/>
    </source>
</evidence>
<accession>A0A327QJ79</accession>
<dbReference type="InterPro" id="IPR011990">
    <property type="entry name" value="TPR-like_helical_dom_sf"/>
</dbReference>
<dbReference type="AlphaFoldDB" id="A0A327QJ79"/>
<dbReference type="Gene3D" id="1.25.40.390">
    <property type="match status" value="1"/>
</dbReference>
<reference evidence="2 3" key="1">
    <citation type="submission" date="2018-06" db="EMBL/GenBank/DDBJ databases">
        <title>Genomic Encyclopedia of Archaeal and Bacterial Type Strains, Phase II (KMG-II): from individual species to whole genera.</title>
        <authorList>
            <person name="Goeker M."/>
        </authorList>
    </citation>
    <scope>NUCLEOTIDE SEQUENCE [LARGE SCALE GENOMIC DNA]</scope>
    <source>
        <strain evidence="2 3">DSM 23857</strain>
    </source>
</reference>
<dbReference type="SUPFAM" id="SSF48452">
    <property type="entry name" value="TPR-like"/>
    <property type="match status" value="1"/>
</dbReference>
<dbReference type="Pfam" id="PF12771">
    <property type="entry name" value="SusD-like_2"/>
    <property type="match status" value="1"/>
</dbReference>
<keyword evidence="3" id="KW-1185">Reference proteome</keyword>
<dbReference type="PROSITE" id="PS51257">
    <property type="entry name" value="PROKAR_LIPOPROTEIN"/>
    <property type="match status" value="1"/>
</dbReference>
<proteinExistence type="predicted"/>
<organism evidence="2 3">
    <name type="scientific">Chitinophaga skermanii</name>
    <dbReference type="NCBI Taxonomy" id="331697"/>
    <lineage>
        <taxon>Bacteria</taxon>
        <taxon>Pseudomonadati</taxon>
        <taxon>Bacteroidota</taxon>
        <taxon>Chitinophagia</taxon>
        <taxon>Chitinophagales</taxon>
        <taxon>Chitinophagaceae</taxon>
        <taxon>Chitinophaga</taxon>
    </lineage>
</organism>
<dbReference type="OrthoDB" id="9766256at2"/>
<name>A0A327QJ79_9BACT</name>
<evidence type="ECO:0000313" key="2">
    <source>
        <dbReference type="EMBL" id="RAJ04038.1"/>
    </source>
</evidence>
<dbReference type="RefSeq" id="WP_111598354.1">
    <property type="nucleotide sequence ID" value="NZ_QLLL01000005.1"/>
</dbReference>
<comment type="caution">
    <text evidence="2">The sequence shown here is derived from an EMBL/GenBank/DDBJ whole genome shotgun (WGS) entry which is preliminary data.</text>
</comment>